<comment type="function">
    <text evidence="11">Involved in the type II fatty acid elongation cycle. Catalyzes the elongation of a wide range of acyl-ACP by the addition of two carbons from malonyl-ACP to an acyl acceptor. Can efficiently catalyze the conversion of palmitoleoyl-ACP (cis-hexadec-9-enoyl-ACP) to cis-vaccenoyl-ACP (cis-octadec-11-enoyl-ACP), an essential step in the thermal regulation of fatty acid composition.</text>
</comment>
<dbReference type="GO" id="GO:0006633">
    <property type="term" value="P:fatty acid biosynthetic process"/>
    <property type="evidence" value="ECO:0007669"/>
    <property type="project" value="UniProtKB-UniRule"/>
</dbReference>
<comment type="catalytic activity">
    <reaction evidence="11">
        <text>(9Z)-hexadecenoyl-[ACP] + malonyl-[ACP] + H(+) = 3-oxo-(11Z)-octadecenoyl-[ACP] + holo-[ACP] + CO2</text>
        <dbReference type="Rhea" id="RHEA:55040"/>
        <dbReference type="Rhea" id="RHEA-COMP:9623"/>
        <dbReference type="Rhea" id="RHEA-COMP:9685"/>
        <dbReference type="Rhea" id="RHEA-COMP:10800"/>
        <dbReference type="Rhea" id="RHEA-COMP:14074"/>
        <dbReference type="ChEBI" id="CHEBI:15378"/>
        <dbReference type="ChEBI" id="CHEBI:16526"/>
        <dbReference type="ChEBI" id="CHEBI:64479"/>
        <dbReference type="ChEBI" id="CHEBI:78449"/>
        <dbReference type="ChEBI" id="CHEBI:83989"/>
        <dbReference type="ChEBI" id="CHEBI:138538"/>
        <dbReference type="EC" id="2.3.1.179"/>
    </reaction>
</comment>
<evidence type="ECO:0000256" key="2">
    <source>
        <dbReference type="ARBA" id="ARBA00008467"/>
    </source>
</evidence>
<organism evidence="15 16">
    <name type="scientific">Cognatilysobacter bugurensis</name>
    <dbReference type="NCBI Taxonomy" id="543356"/>
    <lineage>
        <taxon>Bacteria</taxon>
        <taxon>Pseudomonadati</taxon>
        <taxon>Pseudomonadota</taxon>
        <taxon>Gammaproteobacteria</taxon>
        <taxon>Lysobacterales</taxon>
        <taxon>Lysobacteraceae</taxon>
        <taxon>Cognatilysobacter</taxon>
    </lineage>
</organism>
<dbReference type="RefSeq" id="WP_189452525.1">
    <property type="nucleotide sequence ID" value="NZ_BMYD01000001.1"/>
</dbReference>
<evidence type="ECO:0000256" key="6">
    <source>
        <dbReference type="ARBA" id="ARBA00022679"/>
    </source>
</evidence>
<dbReference type="PROSITE" id="PS00606">
    <property type="entry name" value="KS3_1"/>
    <property type="match status" value="1"/>
</dbReference>
<dbReference type="CDD" id="cd00834">
    <property type="entry name" value="KAS_I_II"/>
    <property type="match status" value="1"/>
</dbReference>
<dbReference type="SMART" id="SM00825">
    <property type="entry name" value="PKS_KS"/>
    <property type="match status" value="1"/>
</dbReference>
<dbReference type="GO" id="GO:0004315">
    <property type="term" value="F:3-oxoacyl-[acyl-carrier-protein] synthase activity"/>
    <property type="evidence" value="ECO:0007669"/>
    <property type="project" value="UniProtKB-UniRule"/>
</dbReference>
<dbReference type="Pfam" id="PF00109">
    <property type="entry name" value="ketoacyl-synt"/>
    <property type="match status" value="1"/>
</dbReference>
<dbReference type="SUPFAM" id="SSF53901">
    <property type="entry name" value="Thiolase-like"/>
    <property type="match status" value="2"/>
</dbReference>
<dbReference type="GO" id="GO:0005829">
    <property type="term" value="C:cytosol"/>
    <property type="evidence" value="ECO:0007669"/>
    <property type="project" value="TreeGrafter"/>
</dbReference>
<evidence type="ECO:0000256" key="3">
    <source>
        <dbReference type="ARBA" id="ARBA00012356"/>
    </source>
</evidence>
<dbReference type="InterPro" id="IPR016039">
    <property type="entry name" value="Thiolase-like"/>
</dbReference>
<comment type="caution">
    <text evidence="15">The sequence shown here is derived from an EMBL/GenBank/DDBJ whole genome shotgun (WGS) entry which is preliminary data.</text>
</comment>
<dbReference type="InterPro" id="IPR000794">
    <property type="entry name" value="Beta-ketoacyl_synthase"/>
</dbReference>
<dbReference type="NCBIfam" id="TIGR03150">
    <property type="entry name" value="fabF"/>
    <property type="match status" value="1"/>
</dbReference>
<reference evidence="15" key="2">
    <citation type="submission" date="2020-09" db="EMBL/GenBank/DDBJ databases">
        <authorList>
            <person name="Sun Q."/>
            <person name="Kim S."/>
        </authorList>
    </citation>
    <scope>NUCLEOTIDE SEQUENCE</scope>
    <source>
        <strain evidence="15">KCTC 23077</strain>
    </source>
</reference>
<reference evidence="15" key="1">
    <citation type="journal article" date="2014" name="Int. J. Syst. Evol. Microbiol.">
        <title>Complete genome sequence of Corynebacterium casei LMG S-19264T (=DSM 44701T), isolated from a smear-ripened cheese.</title>
        <authorList>
            <consortium name="US DOE Joint Genome Institute (JGI-PGF)"/>
            <person name="Walter F."/>
            <person name="Albersmeier A."/>
            <person name="Kalinowski J."/>
            <person name="Ruckert C."/>
        </authorList>
    </citation>
    <scope>NUCLEOTIDE SEQUENCE</scope>
    <source>
        <strain evidence="15">KCTC 23077</strain>
    </source>
</reference>
<dbReference type="InterPro" id="IPR014031">
    <property type="entry name" value="Ketoacyl_synth_C"/>
</dbReference>
<dbReference type="PANTHER" id="PTHR11712:SF336">
    <property type="entry name" value="3-OXOACYL-[ACYL-CARRIER-PROTEIN] SYNTHASE, MITOCHONDRIAL"/>
    <property type="match status" value="1"/>
</dbReference>
<evidence type="ECO:0000313" key="15">
    <source>
        <dbReference type="EMBL" id="GHA69882.1"/>
    </source>
</evidence>
<dbReference type="NCBIfam" id="NF005589">
    <property type="entry name" value="PRK07314.1"/>
    <property type="match status" value="1"/>
</dbReference>
<evidence type="ECO:0000259" key="14">
    <source>
        <dbReference type="PROSITE" id="PS52004"/>
    </source>
</evidence>
<comment type="pathway">
    <text evidence="1 11">Lipid metabolism; fatty acid biosynthesis.</text>
</comment>
<name>A0A918W557_9GAMM</name>
<dbReference type="AlphaFoldDB" id="A0A918W557"/>
<dbReference type="EC" id="2.3.1.179" evidence="3 11"/>
<evidence type="ECO:0000256" key="8">
    <source>
        <dbReference type="ARBA" id="ARBA00023098"/>
    </source>
</evidence>
<keyword evidence="9 11" id="KW-0275">Fatty acid biosynthesis</keyword>
<keyword evidence="7" id="KW-0276">Fatty acid metabolism</keyword>
<proteinExistence type="inferred from homology"/>
<keyword evidence="6 11" id="KW-0808">Transferase</keyword>
<comment type="similarity">
    <text evidence="2 11 13">Belongs to the thiolase-like superfamily. Beta-ketoacyl-ACP synthases family.</text>
</comment>
<evidence type="ECO:0000256" key="4">
    <source>
        <dbReference type="ARBA" id="ARBA00014657"/>
    </source>
</evidence>
<dbReference type="Pfam" id="PF02801">
    <property type="entry name" value="Ketoacyl-synt_C"/>
    <property type="match status" value="1"/>
</dbReference>
<evidence type="ECO:0000256" key="1">
    <source>
        <dbReference type="ARBA" id="ARBA00005194"/>
    </source>
</evidence>
<sequence length="417" mass="43403">MSHRSATSRRVVVTGLGLVSPLGNDVTSSWDGIVNGRSGIGPITHFDASNFSTRIAGEVRDFDVTRWVNSKDARKMDPFIHYGIAASLMALQDAGLEITESNAERVGALLGSGIGGILGIEEQTVKFAEGGPRKISPFYVPSTIINMLPGQLSLITGMKGPNFSAVSACATSNHSLGMAMRMIQYGDADVMVAGGAERGSSPTSMGGFCSMKAMSTRNDDPARASRPWDEGRDGFVMGDGAGVLVLEEYEYAKARGARIYCELAGFGATSDAYHMTAPSETGEGAARCMVNALRDAGVDAGDVGYVNAHGTSTPLGDLAETMAIKAALGEHAYRTMVSSTKSMTGHLLGAAGGAEAVFSVLALHTGVIPPTINLENPSAGCDLDYVPNVAREAKVDVAVSNGFGFGGTNGTLVFRRV</sequence>
<evidence type="ECO:0000256" key="7">
    <source>
        <dbReference type="ARBA" id="ARBA00022832"/>
    </source>
</evidence>
<keyword evidence="8" id="KW-0443">Lipid metabolism</keyword>
<dbReference type="InterPro" id="IPR018201">
    <property type="entry name" value="Ketoacyl_synth_AS"/>
</dbReference>
<dbReference type="PANTHER" id="PTHR11712">
    <property type="entry name" value="POLYKETIDE SYNTHASE-RELATED"/>
    <property type="match status" value="1"/>
</dbReference>
<keyword evidence="10 11" id="KW-0012">Acyltransferase</keyword>
<evidence type="ECO:0000256" key="5">
    <source>
        <dbReference type="ARBA" id="ARBA00022516"/>
    </source>
</evidence>
<evidence type="ECO:0000256" key="10">
    <source>
        <dbReference type="ARBA" id="ARBA00023315"/>
    </source>
</evidence>
<protein>
    <recommendedName>
        <fullName evidence="4 11">3-oxoacyl-[acyl-carrier-protein] synthase 2</fullName>
        <ecNumber evidence="3 11">2.3.1.179</ecNumber>
    </recommendedName>
</protein>
<evidence type="ECO:0000256" key="13">
    <source>
        <dbReference type="RuleBase" id="RU003694"/>
    </source>
</evidence>
<dbReference type="PROSITE" id="PS52004">
    <property type="entry name" value="KS3_2"/>
    <property type="match status" value="1"/>
</dbReference>
<comment type="catalytic activity">
    <reaction evidence="11">
        <text>a fatty acyl-[ACP] + malonyl-[ACP] + H(+) = a 3-oxoacyl-[ACP] + holo-[ACP] + CO2</text>
        <dbReference type="Rhea" id="RHEA:22836"/>
        <dbReference type="Rhea" id="RHEA-COMP:9623"/>
        <dbReference type="Rhea" id="RHEA-COMP:9685"/>
        <dbReference type="Rhea" id="RHEA-COMP:9916"/>
        <dbReference type="Rhea" id="RHEA-COMP:14125"/>
        <dbReference type="ChEBI" id="CHEBI:15378"/>
        <dbReference type="ChEBI" id="CHEBI:16526"/>
        <dbReference type="ChEBI" id="CHEBI:64479"/>
        <dbReference type="ChEBI" id="CHEBI:78449"/>
        <dbReference type="ChEBI" id="CHEBI:78776"/>
        <dbReference type="ChEBI" id="CHEBI:138651"/>
    </reaction>
</comment>
<evidence type="ECO:0000256" key="11">
    <source>
        <dbReference type="PIRNR" id="PIRNR000447"/>
    </source>
</evidence>
<dbReference type="Proteomes" id="UP000646426">
    <property type="component" value="Unassembled WGS sequence"/>
</dbReference>
<gene>
    <name evidence="15" type="primary">fabF</name>
    <name evidence="15" type="ORF">GCM10007067_02370</name>
</gene>
<evidence type="ECO:0000256" key="9">
    <source>
        <dbReference type="ARBA" id="ARBA00023160"/>
    </source>
</evidence>
<evidence type="ECO:0000313" key="16">
    <source>
        <dbReference type="Proteomes" id="UP000646426"/>
    </source>
</evidence>
<feature type="domain" description="Ketosynthase family 3 (KS3)" evidence="14">
    <location>
        <begin position="8"/>
        <end position="416"/>
    </location>
</feature>
<dbReference type="Gene3D" id="3.40.47.10">
    <property type="match status" value="1"/>
</dbReference>
<keyword evidence="5 11" id="KW-0444">Lipid biosynthesis</keyword>
<dbReference type="PIRSF" id="PIRSF000447">
    <property type="entry name" value="KAS_II"/>
    <property type="match status" value="1"/>
</dbReference>
<dbReference type="InterPro" id="IPR014030">
    <property type="entry name" value="Ketoacyl_synth_N"/>
</dbReference>
<feature type="active site" description="For beta-ketoacyl synthase activity" evidence="12">
    <location>
        <position position="169"/>
    </location>
</feature>
<evidence type="ECO:0000256" key="12">
    <source>
        <dbReference type="PIRSR" id="PIRSR000447-1"/>
    </source>
</evidence>
<keyword evidence="16" id="KW-1185">Reference proteome</keyword>
<dbReference type="InterPro" id="IPR020841">
    <property type="entry name" value="PKS_Beta-ketoAc_synthase_dom"/>
</dbReference>
<dbReference type="EMBL" id="BMYD01000001">
    <property type="protein sequence ID" value="GHA69882.1"/>
    <property type="molecule type" value="Genomic_DNA"/>
</dbReference>
<dbReference type="FunFam" id="3.40.47.10:FF:000009">
    <property type="entry name" value="3-oxoacyl-[acyl-carrier-protein] synthase 2"/>
    <property type="match status" value="1"/>
</dbReference>
<dbReference type="InterPro" id="IPR017568">
    <property type="entry name" value="3-oxoacyl-ACP_synth-2"/>
</dbReference>
<accession>A0A918W557</accession>